<comment type="pathway">
    <text evidence="2">Amino-acid biosynthesis; L-methionine biosynthesis via de novo pathway; O-acetyl-L-homoserine from L-homoserine: step 1/1.</text>
</comment>
<keyword evidence="1 2" id="KW-0808">Transferase</keyword>
<dbReference type="PIRSF" id="PIRSF000443">
    <property type="entry name" value="Homoser_Ac_trans"/>
    <property type="match status" value="1"/>
</dbReference>
<gene>
    <name evidence="2" type="primary">metXA</name>
    <name evidence="5" type="ORF">ACIB24_10860</name>
</gene>
<dbReference type="PANTHER" id="PTHR32268">
    <property type="entry name" value="HOMOSERINE O-ACETYLTRANSFERASE"/>
    <property type="match status" value="1"/>
</dbReference>
<comment type="subunit">
    <text evidence="2">Homodimer.</text>
</comment>
<protein>
    <recommendedName>
        <fullName evidence="2">Homoserine O-acetyltransferase</fullName>
        <shortName evidence="2">HAT</shortName>
        <ecNumber evidence="2">2.3.1.31</ecNumber>
    </recommendedName>
    <alternativeName>
        <fullName evidence="2">Homoserine transacetylase</fullName>
        <shortName evidence="2">HTA</shortName>
    </alternativeName>
</protein>
<dbReference type="InterPro" id="IPR029058">
    <property type="entry name" value="AB_hydrolase_fold"/>
</dbReference>
<comment type="caution">
    <text evidence="2">Lacks conserved residue(s) required for the propagation of feature annotation.</text>
</comment>
<evidence type="ECO:0000256" key="3">
    <source>
        <dbReference type="SAM" id="MobiDB-lite"/>
    </source>
</evidence>
<evidence type="ECO:0000259" key="4">
    <source>
        <dbReference type="Pfam" id="PF00561"/>
    </source>
</evidence>
<keyword evidence="6" id="KW-1185">Reference proteome</keyword>
<feature type="region of interest" description="Disordered" evidence="3">
    <location>
        <begin position="1"/>
        <end position="20"/>
    </location>
</feature>
<dbReference type="SUPFAM" id="SSF53474">
    <property type="entry name" value="alpha/beta-Hydrolases"/>
    <property type="match status" value="1"/>
</dbReference>
<comment type="subcellular location">
    <subcellularLocation>
        <location evidence="2">Cytoplasm</location>
    </subcellularLocation>
</comment>
<dbReference type="InterPro" id="IPR008220">
    <property type="entry name" value="HAT_MetX-like"/>
</dbReference>
<dbReference type="RefSeq" id="WP_398279489.1">
    <property type="nucleotide sequence ID" value="NZ_JBITLV010000003.1"/>
</dbReference>
<comment type="caution">
    <text evidence="5">The sequence shown here is derived from an EMBL/GenBank/DDBJ whole genome shotgun (WGS) entry which is preliminary data.</text>
</comment>
<dbReference type="NCBIfam" id="NF001209">
    <property type="entry name" value="PRK00175.1"/>
    <property type="match status" value="1"/>
</dbReference>
<comment type="catalytic activity">
    <reaction evidence="2">
        <text>L-homoserine + acetyl-CoA = O-acetyl-L-homoserine + CoA</text>
        <dbReference type="Rhea" id="RHEA:13701"/>
        <dbReference type="ChEBI" id="CHEBI:57287"/>
        <dbReference type="ChEBI" id="CHEBI:57288"/>
        <dbReference type="ChEBI" id="CHEBI:57476"/>
        <dbReference type="ChEBI" id="CHEBI:57716"/>
        <dbReference type="EC" id="2.3.1.31"/>
    </reaction>
</comment>
<sequence length="393" mass="41581">MSAAEAETPSPGENPGTGYPVVLPPASGAWFEGDEVGHRQFVDVGDIGLERGGRLAGVRMAYETWGELSPARDNAVLVLHALTGDSHVAGDAGPGHPTPGWWSELIGPGRALDTDRWFVVAPNVLGGCQGTTGPASTAPDGVPYGSRFPYLTVRDQVSAEVRLADALGLDRWALVVGGSMGGMRALEWAVMQPDRVERLFLLATTAAASGDQIAWCSPQLAAIKADPAYRGGDYYGGAPGTGPHLGLGVARRIAHVTYRTEHEINLRFGRRPQPGEDPLGGRGRFAVESYLDHHAEKLVHRFDANSYLVLTEGMSSHDVGRGRGGVAAALARVTARTAVAAIDSDRLYPPDQNAEIAAGIRHCTGMRLISSPYGHDGFLVETEQVGKVLGELL</sequence>
<feature type="active site" evidence="2">
    <location>
        <position position="375"/>
    </location>
</feature>
<dbReference type="PANTHER" id="PTHR32268:SF11">
    <property type="entry name" value="HOMOSERINE O-ACETYLTRANSFERASE"/>
    <property type="match status" value="1"/>
</dbReference>
<organism evidence="5 6">
    <name type="scientific">Spongisporangium articulatum</name>
    <dbReference type="NCBI Taxonomy" id="3362603"/>
    <lineage>
        <taxon>Bacteria</taxon>
        <taxon>Bacillati</taxon>
        <taxon>Actinomycetota</taxon>
        <taxon>Actinomycetes</taxon>
        <taxon>Kineosporiales</taxon>
        <taxon>Kineosporiaceae</taxon>
        <taxon>Spongisporangium</taxon>
    </lineage>
</organism>
<keyword evidence="2" id="KW-0028">Amino-acid biosynthesis</keyword>
<evidence type="ECO:0000313" key="6">
    <source>
        <dbReference type="Proteomes" id="UP001612915"/>
    </source>
</evidence>
<dbReference type="InterPro" id="IPR000073">
    <property type="entry name" value="AB_hydrolase_1"/>
</dbReference>
<feature type="domain" description="AB hydrolase-1" evidence="4">
    <location>
        <begin position="74"/>
        <end position="381"/>
    </location>
</feature>
<dbReference type="Gene3D" id="3.40.50.1820">
    <property type="entry name" value="alpha/beta hydrolase"/>
    <property type="match status" value="1"/>
</dbReference>
<feature type="binding site" evidence="2">
    <location>
        <position position="251"/>
    </location>
    <ligand>
        <name>substrate</name>
    </ligand>
</feature>
<comment type="function">
    <text evidence="2">Transfers an acetyl group from acetyl-CoA to L-homoserine, forming acetyl-L-homoserine.</text>
</comment>
<dbReference type="GO" id="GO:0004414">
    <property type="term" value="F:homoserine O-acetyltransferase activity"/>
    <property type="evidence" value="ECO:0007669"/>
    <property type="project" value="UniProtKB-EC"/>
</dbReference>
<keyword evidence="2 5" id="KW-0012">Acyltransferase</keyword>
<feature type="active site" description="Nucleophile" evidence="2">
    <location>
        <position position="179"/>
    </location>
</feature>
<dbReference type="Pfam" id="PF00561">
    <property type="entry name" value="Abhydrolase_1"/>
    <property type="match status" value="1"/>
</dbReference>
<feature type="active site" evidence="2">
    <location>
        <position position="345"/>
    </location>
</feature>
<dbReference type="HAMAP" id="MF_00296">
    <property type="entry name" value="MetX_acyltransf"/>
    <property type="match status" value="1"/>
</dbReference>
<keyword evidence="2" id="KW-0963">Cytoplasm</keyword>
<reference evidence="5 6" key="1">
    <citation type="submission" date="2024-10" db="EMBL/GenBank/DDBJ databases">
        <title>The Natural Products Discovery Center: Release of the First 8490 Sequenced Strains for Exploring Actinobacteria Biosynthetic Diversity.</title>
        <authorList>
            <person name="Kalkreuter E."/>
            <person name="Kautsar S.A."/>
            <person name="Yang D."/>
            <person name="Bader C.D."/>
            <person name="Teijaro C.N."/>
            <person name="Fluegel L."/>
            <person name="Davis C.M."/>
            <person name="Simpson J.R."/>
            <person name="Lauterbach L."/>
            <person name="Steele A.D."/>
            <person name="Gui C."/>
            <person name="Meng S."/>
            <person name="Li G."/>
            <person name="Viehrig K."/>
            <person name="Ye F."/>
            <person name="Su P."/>
            <person name="Kiefer A.F."/>
            <person name="Nichols A."/>
            <person name="Cepeda A.J."/>
            <person name="Yan W."/>
            <person name="Fan B."/>
            <person name="Jiang Y."/>
            <person name="Adhikari A."/>
            <person name="Zheng C.-J."/>
            <person name="Schuster L."/>
            <person name="Cowan T.M."/>
            <person name="Smanski M.J."/>
            <person name="Chevrette M.G."/>
            <person name="De Carvalho L.P.S."/>
            <person name="Shen B."/>
        </authorList>
    </citation>
    <scope>NUCLEOTIDE SEQUENCE [LARGE SCALE GENOMIC DNA]</scope>
    <source>
        <strain evidence="5 6">NPDC049639</strain>
    </source>
</reference>
<comment type="similarity">
    <text evidence="2">Belongs to the AB hydrolase superfamily. MetX family.</text>
</comment>
<proteinExistence type="inferred from homology"/>
<feature type="binding site" evidence="2">
    <location>
        <position position="376"/>
    </location>
    <ligand>
        <name>substrate</name>
    </ligand>
</feature>
<dbReference type="Proteomes" id="UP001612915">
    <property type="component" value="Unassembled WGS sequence"/>
</dbReference>
<dbReference type="EMBL" id="JBITLV010000003">
    <property type="protein sequence ID" value="MFI7587562.1"/>
    <property type="molecule type" value="Genomic_DNA"/>
</dbReference>
<accession>A0ABW8AMJ4</accession>
<evidence type="ECO:0000256" key="1">
    <source>
        <dbReference type="ARBA" id="ARBA00022679"/>
    </source>
</evidence>
<name>A0ABW8AMJ4_9ACTN</name>
<keyword evidence="2" id="KW-0486">Methionine biosynthesis</keyword>
<dbReference type="NCBIfam" id="TIGR01392">
    <property type="entry name" value="homoserO_Ac_trn"/>
    <property type="match status" value="1"/>
</dbReference>
<evidence type="ECO:0000256" key="2">
    <source>
        <dbReference type="HAMAP-Rule" id="MF_00296"/>
    </source>
</evidence>
<dbReference type="EC" id="2.3.1.31" evidence="2"/>
<evidence type="ECO:0000313" key="5">
    <source>
        <dbReference type="EMBL" id="MFI7587562.1"/>
    </source>
</evidence>